<dbReference type="InterPro" id="IPR019577">
    <property type="entry name" value="SPARC/Testican_Ca-bd-dom"/>
</dbReference>
<dbReference type="Proteomes" id="UP000001593">
    <property type="component" value="Unassembled WGS sequence"/>
</dbReference>
<evidence type="ECO:0000313" key="9">
    <source>
        <dbReference type="EMBL" id="EDO37293.1"/>
    </source>
</evidence>
<dbReference type="GO" id="GO:0005509">
    <property type="term" value="F:calcium ion binding"/>
    <property type="evidence" value="ECO:0000318"/>
    <property type="project" value="GO_Central"/>
</dbReference>
<keyword evidence="2" id="KW-0964">Secreted</keyword>
<dbReference type="InterPro" id="IPR011992">
    <property type="entry name" value="EF-hand-dom_pair"/>
</dbReference>
<proteinExistence type="predicted"/>
<evidence type="ECO:0000256" key="3">
    <source>
        <dbReference type="ARBA" id="ARBA00022729"/>
    </source>
</evidence>
<dbReference type="AlphaFoldDB" id="A7SG90"/>
<dbReference type="FunFam" id="3.30.60.30:FF:000078">
    <property type="entry name" value="Predicted protein"/>
    <property type="match status" value="1"/>
</dbReference>
<accession>A7SG90</accession>
<dbReference type="Pfam" id="PF10591">
    <property type="entry name" value="SPARC_Ca_bdg"/>
    <property type="match status" value="1"/>
</dbReference>
<dbReference type="InParanoid" id="A7SG90"/>
<evidence type="ECO:0000256" key="7">
    <source>
        <dbReference type="SAM" id="SignalP"/>
    </source>
</evidence>
<evidence type="ECO:0000256" key="2">
    <source>
        <dbReference type="ARBA" id="ARBA00022525"/>
    </source>
</evidence>
<evidence type="ECO:0000313" key="10">
    <source>
        <dbReference type="Proteomes" id="UP000001593"/>
    </source>
</evidence>
<dbReference type="GO" id="GO:0005615">
    <property type="term" value="C:extracellular space"/>
    <property type="evidence" value="ECO:0000318"/>
    <property type="project" value="GO_Central"/>
</dbReference>
<dbReference type="PROSITE" id="PS51257">
    <property type="entry name" value="PROKAR_LIPOPROTEIN"/>
    <property type="match status" value="1"/>
</dbReference>
<organism evidence="9 10">
    <name type="scientific">Nematostella vectensis</name>
    <name type="common">Starlet sea anemone</name>
    <dbReference type="NCBI Taxonomy" id="45351"/>
    <lineage>
        <taxon>Eukaryota</taxon>
        <taxon>Metazoa</taxon>
        <taxon>Cnidaria</taxon>
        <taxon>Anthozoa</taxon>
        <taxon>Hexacorallia</taxon>
        <taxon>Actiniaria</taxon>
        <taxon>Edwardsiidae</taxon>
        <taxon>Nematostella</taxon>
    </lineage>
</organism>
<dbReference type="Gene3D" id="1.10.238.10">
    <property type="entry name" value="EF-hand"/>
    <property type="match status" value="1"/>
</dbReference>
<keyword evidence="4" id="KW-0106">Calcium</keyword>
<comment type="subcellular location">
    <subcellularLocation>
        <location evidence="1">Secreted</location>
    </subcellularLocation>
</comment>
<keyword evidence="5" id="KW-1015">Disulfide bond</keyword>
<evidence type="ECO:0000256" key="6">
    <source>
        <dbReference type="ARBA" id="ARBA00023180"/>
    </source>
</evidence>
<dbReference type="SUPFAM" id="SSF100895">
    <property type="entry name" value="Kazal-type serine protease inhibitors"/>
    <property type="match status" value="1"/>
</dbReference>
<dbReference type="PROSITE" id="PS00018">
    <property type="entry name" value="EF_HAND_1"/>
    <property type="match status" value="1"/>
</dbReference>
<dbReference type="InterPro" id="IPR002048">
    <property type="entry name" value="EF_hand_dom"/>
</dbReference>
<name>A7SG90_NEMVE</name>
<feature type="domain" description="EF-hand" evidence="8">
    <location>
        <begin position="156"/>
        <end position="191"/>
    </location>
</feature>
<keyword evidence="10" id="KW-1185">Reference proteome</keyword>
<dbReference type="PANTHER" id="PTHR13866">
    <property type="entry name" value="SPARC OSTEONECTIN"/>
    <property type="match status" value="1"/>
</dbReference>
<dbReference type="GO" id="GO:0005518">
    <property type="term" value="F:collagen binding"/>
    <property type="evidence" value="ECO:0000318"/>
    <property type="project" value="GO_Central"/>
</dbReference>
<dbReference type="eggNOG" id="KOG3555">
    <property type="taxonomic scope" value="Eukaryota"/>
</dbReference>
<dbReference type="EMBL" id="DS469650">
    <property type="protein sequence ID" value="EDO37293.1"/>
    <property type="molecule type" value="Genomic_DNA"/>
</dbReference>
<evidence type="ECO:0000256" key="4">
    <source>
        <dbReference type="ARBA" id="ARBA00022837"/>
    </source>
</evidence>
<protein>
    <recommendedName>
        <fullName evidence="8">EF-hand domain-containing protein</fullName>
    </recommendedName>
</protein>
<dbReference type="InterPro" id="IPR036058">
    <property type="entry name" value="Kazal_dom_sf"/>
</dbReference>
<evidence type="ECO:0000256" key="1">
    <source>
        <dbReference type="ARBA" id="ARBA00004613"/>
    </source>
</evidence>
<dbReference type="Gene3D" id="3.30.60.30">
    <property type="match status" value="1"/>
</dbReference>
<keyword evidence="3 7" id="KW-0732">Signal</keyword>
<dbReference type="CDD" id="cd00252">
    <property type="entry name" value="EFh_SPARC_EC"/>
    <property type="match status" value="1"/>
</dbReference>
<dbReference type="SUPFAM" id="SSF47473">
    <property type="entry name" value="EF-hand"/>
    <property type="match status" value="1"/>
</dbReference>
<evidence type="ECO:0000259" key="8">
    <source>
        <dbReference type="PROSITE" id="PS50222"/>
    </source>
</evidence>
<reference evidence="9 10" key="1">
    <citation type="journal article" date="2007" name="Science">
        <title>Sea anemone genome reveals ancestral eumetazoan gene repertoire and genomic organization.</title>
        <authorList>
            <person name="Putnam N.H."/>
            <person name="Srivastava M."/>
            <person name="Hellsten U."/>
            <person name="Dirks B."/>
            <person name="Chapman J."/>
            <person name="Salamov A."/>
            <person name="Terry A."/>
            <person name="Shapiro H."/>
            <person name="Lindquist E."/>
            <person name="Kapitonov V.V."/>
            <person name="Jurka J."/>
            <person name="Genikhovich G."/>
            <person name="Grigoriev I.V."/>
            <person name="Lucas S.M."/>
            <person name="Steele R.E."/>
            <person name="Finnerty J.R."/>
            <person name="Technau U."/>
            <person name="Martindale M.Q."/>
            <person name="Rokhsar D.S."/>
        </authorList>
    </citation>
    <scope>NUCLEOTIDE SEQUENCE [LARGE SCALE GENOMIC DNA]</scope>
    <source>
        <strain evidence="10">CH2 X CH6</strain>
    </source>
</reference>
<dbReference type="GO" id="GO:0050840">
    <property type="term" value="F:extracellular matrix binding"/>
    <property type="evidence" value="ECO:0000318"/>
    <property type="project" value="GO_Central"/>
</dbReference>
<evidence type="ECO:0000256" key="5">
    <source>
        <dbReference type="ARBA" id="ARBA00023157"/>
    </source>
</evidence>
<keyword evidence="6" id="KW-0325">Glycoprotein</keyword>
<gene>
    <name evidence="9" type="ORF">NEMVEDRAFT_v1g245074</name>
</gene>
<dbReference type="PhylomeDB" id="A7SG90"/>
<feature type="signal peptide" evidence="7">
    <location>
        <begin position="1"/>
        <end position="25"/>
    </location>
</feature>
<dbReference type="InterPro" id="IPR018247">
    <property type="entry name" value="EF_Hand_1_Ca_BS"/>
</dbReference>
<dbReference type="PROSITE" id="PS50222">
    <property type="entry name" value="EF_HAND_2"/>
    <property type="match status" value="1"/>
</dbReference>
<dbReference type="HOGENOM" id="CLU_093880_0_0_1"/>
<dbReference type="PANTHER" id="PTHR13866:SF14">
    <property type="entry name" value="BM-40"/>
    <property type="match status" value="1"/>
</dbReference>
<sequence length="235" mass="26553">MIKFGLISVGVLLVVACGHLPGACSQTGGCSDVGCAKGKMCIEEAGNVTSCVCPQVCLDERITVCSVYVLEFNNLCELHKFACRYEIPIGVASMGPCDVQALRQSSGQNVSECARDNLLQFGERYLEWILISRRRLVNRYYQVKESEKGHNLPPDMRKELAQWEFDRVDFNRDGVLSGREINSIIGPLLFHERCIYGFVMSCDVNKNSVIDKQEWLLCFPAFARSSETTEWRRQY</sequence>
<feature type="chain" id="PRO_5002712052" description="EF-hand domain-containing protein" evidence="7">
    <location>
        <begin position="26"/>
        <end position="235"/>
    </location>
</feature>